<keyword evidence="3" id="KW-0472">Membrane</keyword>
<feature type="transmembrane region" description="Helical" evidence="3">
    <location>
        <begin position="148"/>
        <end position="167"/>
    </location>
</feature>
<evidence type="ECO:0000256" key="2">
    <source>
        <dbReference type="RuleBase" id="RU003750"/>
    </source>
</evidence>
<name>A0AAE3VKY5_9HYPH</name>
<evidence type="ECO:0000256" key="1">
    <source>
        <dbReference type="ARBA" id="ARBA00022679"/>
    </source>
</evidence>
<feature type="transmembrane region" description="Helical" evidence="3">
    <location>
        <begin position="36"/>
        <end position="60"/>
    </location>
</feature>
<evidence type="ECO:0000256" key="3">
    <source>
        <dbReference type="SAM" id="Phobius"/>
    </source>
</evidence>
<feature type="transmembrane region" description="Helical" evidence="3">
    <location>
        <begin position="109"/>
        <end position="132"/>
    </location>
</feature>
<comment type="caution">
    <text evidence="4">The sequence shown here is derived from an EMBL/GenBank/DDBJ whole genome shotgun (WGS) entry which is preliminary data.</text>
</comment>
<dbReference type="GO" id="GO:0016780">
    <property type="term" value="F:phosphotransferase activity, for other substituted phosphate groups"/>
    <property type="evidence" value="ECO:0007669"/>
    <property type="project" value="InterPro"/>
</dbReference>
<dbReference type="GO" id="GO:0008654">
    <property type="term" value="P:phospholipid biosynthetic process"/>
    <property type="evidence" value="ECO:0007669"/>
    <property type="project" value="InterPro"/>
</dbReference>
<keyword evidence="3" id="KW-1133">Transmembrane helix</keyword>
<feature type="transmembrane region" description="Helical" evidence="3">
    <location>
        <begin position="173"/>
        <end position="195"/>
    </location>
</feature>
<keyword evidence="5" id="KW-1185">Reference proteome</keyword>
<dbReference type="AlphaFoldDB" id="A0AAE3VKY5"/>
<dbReference type="Proteomes" id="UP001229244">
    <property type="component" value="Unassembled WGS sequence"/>
</dbReference>
<keyword evidence="1 2" id="KW-0808">Transferase</keyword>
<dbReference type="InterPro" id="IPR048254">
    <property type="entry name" value="CDP_ALCOHOL_P_TRANSF_CS"/>
</dbReference>
<organism evidence="4 5">
    <name type="scientific">Amorphus orientalis</name>
    <dbReference type="NCBI Taxonomy" id="649198"/>
    <lineage>
        <taxon>Bacteria</taxon>
        <taxon>Pseudomonadati</taxon>
        <taxon>Pseudomonadota</taxon>
        <taxon>Alphaproteobacteria</taxon>
        <taxon>Hyphomicrobiales</taxon>
        <taxon>Amorphaceae</taxon>
        <taxon>Amorphus</taxon>
    </lineage>
</organism>
<dbReference type="GO" id="GO:0016020">
    <property type="term" value="C:membrane"/>
    <property type="evidence" value="ECO:0007669"/>
    <property type="project" value="InterPro"/>
</dbReference>
<comment type="similarity">
    <text evidence="2">Belongs to the CDP-alcohol phosphatidyltransferase class-I family.</text>
</comment>
<evidence type="ECO:0000313" key="4">
    <source>
        <dbReference type="EMBL" id="MDQ0313925.1"/>
    </source>
</evidence>
<reference evidence="4" key="1">
    <citation type="submission" date="2023-07" db="EMBL/GenBank/DDBJ databases">
        <title>Genomic Encyclopedia of Type Strains, Phase IV (KMG-IV): sequencing the most valuable type-strain genomes for metagenomic binning, comparative biology and taxonomic classification.</title>
        <authorList>
            <person name="Goeker M."/>
        </authorList>
    </citation>
    <scope>NUCLEOTIDE SEQUENCE</scope>
    <source>
        <strain evidence="4">DSM 21202</strain>
    </source>
</reference>
<proteinExistence type="inferred from homology"/>
<dbReference type="RefSeq" id="WP_306883715.1">
    <property type="nucleotide sequence ID" value="NZ_JAUSUL010000001.1"/>
</dbReference>
<keyword evidence="3" id="KW-0812">Transmembrane</keyword>
<protein>
    <submittedName>
        <fullName evidence="4">Phosphatidylglycerophosphate synthase</fullName>
    </submittedName>
</protein>
<sequence>MFDARLRPLIDPPLDAIGRRLARIGMSADGMTMLGFAFGLAAALSIANGYFLAGLVLLAINRFADGLDGAVARATGRTDRGGYLDIVLDFFIYGAIPFAFAVADPARNALPAAALLLAFYANGSAFLAFAVYAQKRGLETRAQGAKSLYFLGGLAEGAETILAFALMCLLPEAFPLIALLFAVICGLSAAARVTLATRMLRSPD</sequence>
<dbReference type="InterPro" id="IPR000462">
    <property type="entry name" value="CDP-OH_P_trans"/>
</dbReference>
<dbReference type="Pfam" id="PF01066">
    <property type="entry name" value="CDP-OH_P_transf"/>
    <property type="match status" value="1"/>
</dbReference>
<dbReference type="InterPro" id="IPR043130">
    <property type="entry name" value="CDP-OH_PTrfase_TM_dom"/>
</dbReference>
<dbReference type="Gene3D" id="1.20.120.1760">
    <property type="match status" value="1"/>
</dbReference>
<feature type="transmembrane region" description="Helical" evidence="3">
    <location>
        <begin position="81"/>
        <end position="103"/>
    </location>
</feature>
<dbReference type="PROSITE" id="PS00379">
    <property type="entry name" value="CDP_ALCOHOL_P_TRANSF"/>
    <property type="match status" value="1"/>
</dbReference>
<dbReference type="EMBL" id="JAUSUL010000001">
    <property type="protein sequence ID" value="MDQ0313925.1"/>
    <property type="molecule type" value="Genomic_DNA"/>
</dbReference>
<accession>A0AAE3VKY5</accession>
<gene>
    <name evidence="4" type="ORF">J2S73_000362</name>
</gene>
<evidence type="ECO:0000313" key="5">
    <source>
        <dbReference type="Proteomes" id="UP001229244"/>
    </source>
</evidence>